<keyword evidence="3" id="KW-1185">Reference proteome</keyword>
<keyword evidence="1" id="KW-1133">Transmembrane helix</keyword>
<feature type="transmembrane region" description="Helical" evidence="1">
    <location>
        <begin position="71"/>
        <end position="88"/>
    </location>
</feature>
<reference evidence="3" key="1">
    <citation type="journal article" date="2019" name="Int. J. Syst. Evol. Microbiol.">
        <title>The Global Catalogue of Microorganisms (GCM) 10K type strain sequencing project: providing services to taxonomists for standard genome sequencing and annotation.</title>
        <authorList>
            <consortium name="The Broad Institute Genomics Platform"/>
            <consortium name="The Broad Institute Genome Sequencing Center for Infectious Disease"/>
            <person name="Wu L."/>
            <person name="Ma J."/>
        </authorList>
    </citation>
    <scope>NUCLEOTIDE SEQUENCE [LARGE SCALE GENOMIC DNA]</scope>
    <source>
        <strain evidence="3">CCUG 50754</strain>
    </source>
</reference>
<dbReference type="Proteomes" id="UP001597042">
    <property type="component" value="Unassembled WGS sequence"/>
</dbReference>
<evidence type="ECO:0000313" key="2">
    <source>
        <dbReference type="EMBL" id="MFD0780827.1"/>
    </source>
</evidence>
<gene>
    <name evidence="2" type="ORF">ACFQZV_05875</name>
</gene>
<keyword evidence="1" id="KW-0812">Transmembrane</keyword>
<dbReference type="EMBL" id="JBHTIM010000001">
    <property type="protein sequence ID" value="MFD0780827.1"/>
    <property type="molecule type" value="Genomic_DNA"/>
</dbReference>
<feature type="transmembrane region" description="Helical" evidence="1">
    <location>
        <begin position="45"/>
        <end position="65"/>
    </location>
</feature>
<accession>A0ABW2ZQB0</accession>
<proteinExistence type="predicted"/>
<organism evidence="2 3">
    <name type="scientific">Microbacterium koreense</name>
    <dbReference type="NCBI Taxonomy" id="323761"/>
    <lineage>
        <taxon>Bacteria</taxon>
        <taxon>Bacillati</taxon>
        <taxon>Actinomycetota</taxon>
        <taxon>Actinomycetes</taxon>
        <taxon>Micrococcales</taxon>
        <taxon>Microbacteriaceae</taxon>
        <taxon>Microbacterium</taxon>
    </lineage>
</organism>
<evidence type="ECO:0000313" key="3">
    <source>
        <dbReference type="Proteomes" id="UP001597042"/>
    </source>
</evidence>
<evidence type="ECO:0008006" key="4">
    <source>
        <dbReference type="Google" id="ProtNLM"/>
    </source>
</evidence>
<keyword evidence="1" id="KW-0472">Membrane</keyword>
<evidence type="ECO:0000256" key="1">
    <source>
        <dbReference type="SAM" id="Phobius"/>
    </source>
</evidence>
<dbReference type="RefSeq" id="WP_378753538.1">
    <property type="nucleotide sequence ID" value="NZ_JBHSSV010000017.1"/>
</dbReference>
<protein>
    <recommendedName>
        <fullName evidence="4">DUF3040 domain-containing protein</fullName>
    </recommendedName>
</protein>
<sequence length="122" mass="13802">MPIPDGWVPRSEYPKAPPKWNFWTLDGPDSDFFIGEALRRSSIRIAIAFGIMTLGLILTLVGTLASEGGYVVFWGAVAFGLIDGIRLIRKRITLKATAIQELYRRATAWRQLMLREEYSATR</sequence>
<comment type="caution">
    <text evidence="2">The sequence shown here is derived from an EMBL/GenBank/DDBJ whole genome shotgun (WGS) entry which is preliminary data.</text>
</comment>
<name>A0ABW2ZQB0_9MICO</name>